<dbReference type="Pfam" id="PF03765">
    <property type="entry name" value="CRAL_TRIO_N"/>
    <property type="match status" value="1"/>
</dbReference>
<sequence>MDIITEDMIKQFQTLIEQIDEPLSITFKTIHQGYPTETLVRFLKARDGNVSKAHRMLVDCLNWRIQNEIDNILAKPIIPSDLYRAVRDSQLIGMSGYSKEAGEVDHCGNKILISEKDCSLVMICCYSVLSPCNHFQGLPVIAVGVGLSTFDKASVHYYVQSHIQMNEYRDRVILPAATKKFGRHIGTCVKVLDMTGLKLSALNQVKLLTVISTIDDLNYPEKTDTYYVVNAPYIFSACWKVVRPLLHQRTRNRVQVLPGSGRDELLAIMDYASLPHFCRREGSGSARHSGNGMTDNCFSFDHVFHQQLYNYIKQQAVLVEAPIRQGSVHVDFPEPDPEDAKIAETIESEFQRLEDHQNGLSKSNSNHRMNGD</sequence>
<dbReference type="Proteomes" id="UP000626092">
    <property type="component" value="Unassembled WGS sequence"/>
</dbReference>
<dbReference type="InterPro" id="IPR036865">
    <property type="entry name" value="CRAL-TRIO_dom_sf"/>
</dbReference>
<dbReference type="AlphaFoldDB" id="A0A834GTZ5"/>
<dbReference type="PROSITE" id="PS50191">
    <property type="entry name" value="CRAL_TRIO"/>
    <property type="match status" value="1"/>
</dbReference>
<organism evidence="3 4">
    <name type="scientific">Rhododendron simsii</name>
    <name type="common">Sims's rhododendron</name>
    <dbReference type="NCBI Taxonomy" id="118357"/>
    <lineage>
        <taxon>Eukaryota</taxon>
        <taxon>Viridiplantae</taxon>
        <taxon>Streptophyta</taxon>
        <taxon>Embryophyta</taxon>
        <taxon>Tracheophyta</taxon>
        <taxon>Spermatophyta</taxon>
        <taxon>Magnoliopsida</taxon>
        <taxon>eudicotyledons</taxon>
        <taxon>Gunneridae</taxon>
        <taxon>Pentapetalae</taxon>
        <taxon>asterids</taxon>
        <taxon>Ericales</taxon>
        <taxon>Ericaceae</taxon>
        <taxon>Ericoideae</taxon>
        <taxon>Rhodoreae</taxon>
        <taxon>Rhododendron</taxon>
    </lineage>
</organism>
<feature type="compositionally biased region" description="Polar residues" evidence="1">
    <location>
        <begin position="358"/>
        <end position="372"/>
    </location>
</feature>
<evidence type="ECO:0000313" key="4">
    <source>
        <dbReference type="Proteomes" id="UP000626092"/>
    </source>
</evidence>
<accession>A0A834GTZ5</accession>
<evidence type="ECO:0000256" key="1">
    <source>
        <dbReference type="SAM" id="MobiDB-lite"/>
    </source>
</evidence>
<dbReference type="InterPro" id="IPR011074">
    <property type="entry name" value="CRAL/TRIO_N_dom"/>
</dbReference>
<protein>
    <recommendedName>
        <fullName evidence="2">CRAL-TRIO domain-containing protein</fullName>
    </recommendedName>
</protein>
<dbReference type="PANTHER" id="PTHR46226">
    <property type="entry name" value="CRAL-TRIO DOMAIN-CONTAINING PROTEIN"/>
    <property type="match status" value="1"/>
</dbReference>
<dbReference type="InterPro" id="IPR001251">
    <property type="entry name" value="CRAL-TRIO_dom"/>
</dbReference>
<gene>
    <name evidence="3" type="ORF">RHSIM_Rhsim06G0231200</name>
</gene>
<name>A0A834GTZ5_RHOSS</name>
<dbReference type="Pfam" id="PF00650">
    <property type="entry name" value="CRAL_TRIO"/>
    <property type="match status" value="1"/>
</dbReference>
<dbReference type="OrthoDB" id="1434354at2759"/>
<comment type="caution">
    <text evidence="3">The sequence shown here is derived from an EMBL/GenBank/DDBJ whole genome shotgun (WGS) entry which is preliminary data.</text>
</comment>
<dbReference type="SMART" id="SM00516">
    <property type="entry name" value="SEC14"/>
    <property type="match status" value="1"/>
</dbReference>
<proteinExistence type="predicted"/>
<dbReference type="EMBL" id="WJXA01000006">
    <property type="protein sequence ID" value="KAF7140255.1"/>
    <property type="molecule type" value="Genomic_DNA"/>
</dbReference>
<evidence type="ECO:0000313" key="3">
    <source>
        <dbReference type="EMBL" id="KAF7140255.1"/>
    </source>
</evidence>
<keyword evidence="4" id="KW-1185">Reference proteome</keyword>
<feature type="region of interest" description="Disordered" evidence="1">
    <location>
        <begin position="353"/>
        <end position="372"/>
    </location>
</feature>
<dbReference type="Gene3D" id="3.40.525.10">
    <property type="entry name" value="CRAL-TRIO lipid binding domain"/>
    <property type="match status" value="2"/>
</dbReference>
<dbReference type="SMART" id="SM01100">
    <property type="entry name" value="CRAL_TRIO_N"/>
    <property type="match status" value="1"/>
</dbReference>
<evidence type="ECO:0000259" key="2">
    <source>
        <dbReference type="PROSITE" id="PS50191"/>
    </source>
</evidence>
<reference evidence="3" key="1">
    <citation type="submission" date="2019-11" db="EMBL/GenBank/DDBJ databases">
        <authorList>
            <person name="Liu Y."/>
            <person name="Hou J."/>
            <person name="Li T.-Q."/>
            <person name="Guan C.-H."/>
            <person name="Wu X."/>
            <person name="Wu H.-Z."/>
            <person name="Ling F."/>
            <person name="Zhang R."/>
            <person name="Shi X.-G."/>
            <person name="Ren J.-P."/>
            <person name="Chen E.-F."/>
            <person name="Sun J.-M."/>
        </authorList>
    </citation>
    <scope>NUCLEOTIDE SEQUENCE</scope>
    <source>
        <strain evidence="3">Adult_tree_wgs_1</strain>
        <tissue evidence="3">Leaves</tissue>
    </source>
</reference>
<dbReference type="CDD" id="cd00170">
    <property type="entry name" value="SEC14"/>
    <property type="match status" value="1"/>
</dbReference>
<dbReference type="SUPFAM" id="SSF46938">
    <property type="entry name" value="CRAL/TRIO N-terminal domain"/>
    <property type="match status" value="1"/>
</dbReference>
<dbReference type="PANTHER" id="PTHR46226:SF5">
    <property type="entry name" value="PHOSPHATIDYLINOSITOL_PHOSPHATIDYLCHOLINE TRANSFER PROTEIN SFH2"/>
    <property type="match status" value="1"/>
</dbReference>
<dbReference type="InterPro" id="IPR036273">
    <property type="entry name" value="CRAL/TRIO_N_dom_sf"/>
</dbReference>
<feature type="domain" description="CRAL-TRIO" evidence="2">
    <location>
        <begin position="137"/>
        <end position="275"/>
    </location>
</feature>
<dbReference type="SUPFAM" id="SSF52087">
    <property type="entry name" value="CRAL/TRIO domain"/>
    <property type="match status" value="1"/>
</dbReference>